<comment type="caution">
    <text evidence="1">The sequence shown here is derived from an EMBL/GenBank/DDBJ whole genome shotgun (WGS) entry which is preliminary data.</text>
</comment>
<gene>
    <name evidence="1" type="ORF">GJV76_13755</name>
</gene>
<accession>A0A6I3LKP0</accession>
<organism evidence="1 2">
    <name type="scientific">Myroides albus</name>
    <dbReference type="NCBI Taxonomy" id="2562892"/>
    <lineage>
        <taxon>Bacteria</taxon>
        <taxon>Pseudomonadati</taxon>
        <taxon>Bacteroidota</taxon>
        <taxon>Flavobacteriia</taxon>
        <taxon>Flavobacteriales</taxon>
        <taxon>Flavobacteriaceae</taxon>
        <taxon>Myroides</taxon>
    </lineage>
</organism>
<evidence type="ECO:0000313" key="2">
    <source>
        <dbReference type="Proteomes" id="UP000438760"/>
    </source>
</evidence>
<dbReference type="AlphaFoldDB" id="A0A6I3LKP0"/>
<name>A0A6I3LKP0_9FLAO</name>
<sequence length="126" mass="14907">MKSKFRQKTDFLFHQVVNSPLWDDKSETMIVVFGMVYYGYSLGLSTTQRMPIEDINTLAKRKLRTLNIQANYIEGMIDYAYQLIQSSENNIYTTLIEYGKSYANHYEIDLLVYGIFEYTEEIKLNR</sequence>
<proteinExistence type="predicted"/>
<dbReference type="OrthoDB" id="1495069at2"/>
<reference evidence="1 2" key="1">
    <citation type="submission" date="2019-11" db="EMBL/GenBank/DDBJ databases">
        <title>Genome of Strain BIT-d1.</title>
        <authorList>
            <person name="Yang Y."/>
        </authorList>
    </citation>
    <scope>NUCLEOTIDE SEQUENCE [LARGE SCALE GENOMIC DNA]</scope>
    <source>
        <strain evidence="1 2">BIT-d1</strain>
    </source>
</reference>
<keyword evidence="2" id="KW-1185">Reference proteome</keyword>
<evidence type="ECO:0000313" key="1">
    <source>
        <dbReference type="EMBL" id="MTG99178.1"/>
    </source>
</evidence>
<protein>
    <submittedName>
        <fullName evidence="1">Uncharacterized protein</fullName>
    </submittedName>
</protein>
<dbReference type="RefSeq" id="WP_155093180.1">
    <property type="nucleotide sequence ID" value="NZ_CP102754.1"/>
</dbReference>
<dbReference type="Proteomes" id="UP000438760">
    <property type="component" value="Unassembled WGS sequence"/>
</dbReference>
<dbReference type="EMBL" id="WMJX01000048">
    <property type="protein sequence ID" value="MTG99178.1"/>
    <property type="molecule type" value="Genomic_DNA"/>
</dbReference>